<keyword evidence="5" id="KW-1185">Reference proteome</keyword>
<reference evidence="4 5" key="1">
    <citation type="submission" date="2021-05" db="EMBL/GenBank/DDBJ databases">
        <title>Complete genome of Nocardioides aquaticus KCTC 9944T isolated from meromictic and hypersaline Ekho Lake, Antarctica.</title>
        <authorList>
            <person name="Hwang K."/>
            <person name="Kim K.M."/>
            <person name="Choe H."/>
        </authorList>
    </citation>
    <scope>NUCLEOTIDE SEQUENCE [LARGE SCALE GENOMIC DNA]</scope>
    <source>
        <strain evidence="4 5">KCTC 9944</strain>
    </source>
</reference>
<accession>A0ABX8EFA9</accession>
<gene>
    <name evidence="4" type="ORF">ENKNEFLB_01560</name>
</gene>
<evidence type="ECO:0000259" key="3">
    <source>
        <dbReference type="Pfam" id="PF07728"/>
    </source>
</evidence>
<dbReference type="Proteomes" id="UP000679307">
    <property type="component" value="Chromosome"/>
</dbReference>
<sequence>MSGRSNKGRSAKPGYKAAQPVEDVLAEIENEEGPPDPDGGGPGGGPSQTLADAPEDLRVVERELRAAWADALRFKELWQRAKQRADKREGDLAPREAKVRDDELDIAKHKKDLAVRERAVAEEERSLEDKRADAASGFASEQLKATEQLRGKRDALQIEINTLEEELATRRTVGVSEERAALAKERLQLDNDRQALEQDRARHARDAQALAAERALFDDQKRHLERKHEQDLELAERDVALKLARPERLREKEEEARKAAEEEGAALRALLDRLGERPERLVEENARLSVQIGELEDRLTNVPDAAQLENLKALAARTRQAEADAVEWRRQRDEVGQRLDRQLVAVGDLETAREVARGLERQNAGLRAALDEMGARWGELQAQEADRKPFVTLSGYDADPAMLRLPPTRSGELTLRALADEVRQRMAGERQFYYSETDVRLFLAGLASSRLHLLQGISGTGKTSLPIEFFRALGGNSSVIEVQAGWRDKDDLFGFYNAFEKRFNETEFTKALYRALLPANADLPTVIVLDEMNLAHPEQYFGTMLSKLENLERGAVLDILNSPVPNVPDLFVDGSKLPFAENVWFVGTANHDETTVSFADKTYDRSHVQELPHTYTSFPASDQHPQDPISFIALKDAFDLAERQHRTAATGARRFIADEVRPLFTPLRIGWANRLPLQLDRFVPVFLAAGGTVTEAVDHVIEAKIIRKVRDQFEITPDQLTELKDKLQAAWPKLESGGSPTRSLAKLDDEIHRLSGGIG</sequence>
<evidence type="ECO:0000313" key="4">
    <source>
        <dbReference type="EMBL" id="QVT79179.1"/>
    </source>
</evidence>
<dbReference type="Pfam" id="PF07728">
    <property type="entry name" value="AAA_5"/>
    <property type="match status" value="1"/>
</dbReference>
<feature type="coiled-coil region" evidence="1">
    <location>
        <begin position="243"/>
        <end position="277"/>
    </location>
</feature>
<organism evidence="4 5">
    <name type="scientific">Nocardioides aquaticus</name>
    <dbReference type="NCBI Taxonomy" id="160826"/>
    <lineage>
        <taxon>Bacteria</taxon>
        <taxon>Bacillati</taxon>
        <taxon>Actinomycetota</taxon>
        <taxon>Actinomycetes</taxon>
        <taxon>Propionibacteriales</taxon>
        <taxon>Nocardioidaceae</taxon>
        <taxon>Nocardioides</taxon>
    </lineage>
</organism>
<evidence type="ECO:0000313" key="5">
    <source>
        <dbReference type="Proteomes" id="UP000679307"/>
    </source>
</evidence>
<feature type="compositionally biased region" description="Basic and acidic residues" evidence="2">
    <location>
        <begin position="123"/>
        <end position="133"/>
    </location>
</feature>
<dbReference type="InterPro" id="IPR011704">
    <property type="entry name" value="ATPase_dyneun-rel_AAA"/>
</dbReference>
<feature type="region of interest" description="Disordered" evidence="2">
    <location>
        <begin position="1"/>
        <end position="57"/>
    </location>
</feature>
<feature type="domain" description="ATPase dynein-related AAA" evidence="3">
    <location>
        <begin position="453"/>
        <end position="552"/>
    </location>
</feature>
<dbReference type="EMBL" id="CP075371">
    <property type="protein sequence ID" value="QVT79179.1"/>
    <property type="molecule type" value="Genomic_DNA"/>
</dbReference>
<feature type="region of interest" description="Disordered" evidence="2">
    <location>
        <begin position="123"/>
        <end position="146"/>
    </location>
</feature>
<feature type="compositionally biased region" description="Acidic residues" evidence="2">
    <location>
        <begin position="24"/>
        <end position="35"/>
    </location>
</feature>
<protein>
    <recommendedName>
        <fullName evidence="3">ATPase dynein-related AAA domain-containing protein</fullName>
    </recommendedName>
</protein>
<feature type="compositionally biased region" description="Basic residues" evidence="2">
    <location>
        <begin position="1"/>
        <end position="10"/>
    </location>
</feature>
<feature type="coiled-coil region" evidence="1">
    <location>
        <begin position="311"/>
        <end position="376"/>
    </location>
</feature>
<name>A0ABX8EFA9_9ACTN</name>
<evidence type="ECO:0000256" key="2">
    <source>
        <dbReference type="SAM" id="MobiDB-lite"/>
    </source>
</evidence>
<evidence type="ECO:0000256" key="1">
    <source>
        <dbReference type="SAM" id="Coils"/>
    </source>
</evidence>
<keyword evidence="1" id="KW-0175">Coiled coil</keyword>
<proteinExistence type="predicted"/>